<dbReference type="Proteomes" id="UP001335648">
    <property type="component" value="Unassembled WGS sequence"/>
</dbReference>
<evidence type="ECO:0000313" key="1">
    <source>
        <dbReference type="EMBL" id="KAK5876863.1"/>
    </source>
</evidence>
<accession>A0AAN8GC57</accession>
<proteinExistence type="predicted"/>
<organism evidence="1 2">
    <name type="scientific">Champsocephalus esox</name>
    <name type="common">pike icefish</name>
    <dbReference type="NCBI Taxonomy" id="159716"/>
    <lineage>
        <taxon>Eukaryota</taxon>
        <taxon>Metazoa</taxon>
        <taxon>Chordata</taxon>
        <taxon>Craniata</taxon>
        <taxon>Vertebrata</taxon>
        <taxon>Euteleostomi</taxon>
        <taxon>Actinopterygii</taxon>
        <taxon>Neopterygii</taxon>
        <taxon>Teleostei</taxon>
        <taxon>Neoteleostei</taxon>
        <taxon>Acanthomorphata</taxon>
        <taxon>Eupercaria</taxon>
        <taxon>Perciformes</taxon>
        <taxon>Notothenioidei</taxon>
        <taxon>Channichthyidae</taxon>
        <taxon>Champsocephalus</taxon>
    </lineage>
</organism>
<dbReference type="EMBL" id="JAULUE010002067">
    <property type="protein sequence ID" value="KAK5876863.1"/>
    <property type="molecule type" value="Genomic_DNA"/>
</dbReference>
<protein>
    <submittedName>
        <fullName evidence="1">Uncharacterized protein</fullName>
    </submittedName>
</protein>
<dbReference type="AlphaFoldDB" id="A0AAN8GC57"/>
<comment type="caution">
    <text evidence="1">The sequence shown here is derived from an EMBL/GenBank/DDBJ whole genome shotgun (WGS) entry which is preliminary data.</text>
</comment>
<name>A0AAN8GC57_9TELE</name>
<evidence type="ECO:0000313" key="2">
    <source>
        <dbReference type="Proteomes" id="UP001335648"/>
    </source>
</evidence>
<reference evidence="1 2" key="1">
    <citation type="journal article" date="2023" name="Mol. Biol. Evol.">
        <title>Genomics of Secondarily Temperate Adaptation in the Only Non-Antarctic Icefish.</title>
        <authorList>
            <person name="Rivera-Colon A.G."/>
            <person name="Rayamajhi N."/>
            <person name="Minhas B.F."/>
            <person name="Madrigal G."/>
            <person name="Bilyk K.T."/>
            <person name="Yoon V."/>
            <person name="Hune M."/>
            <person name="Gregory S."/>
            <person name="Cheng C.H.C."/>
            <person name="Catchen J.M."/>
        </authorList>
    </citation>
    <scope>NUCLEOTIDE SEQUENCE [LARGE SCALE GENOMIC DNA]</scope>
    <source>
        <strain evidence="1">JC2023a</strain>
    </source>
</reference>
<gene>
    <name evidence="1" type="ORF">CesoFtcFv8_026170</name>
</gene>
<keyword evidence="2" id="KW-1185">Reference proteome</keyword>
<sequence>MPKSLAPHRSSVLRERTCGHTAATEGSGTMNQGDFSAFPPDSRYLQCVPVAYKVSVASFFGNYDTIKAEET</sequence>